<evidence type="ECO:0000313" key="3">
    <source>
        <dbReference type="Proteomes" id="UP000027471"/>
    </source>
</evidence>
<organism evidence="2 3">
    <name type="scientific">Thioclava indica</name>
    <dbReference type="NCBI Taxonomy" id="1353528"/>
    <lineage>
        <taxon>Bacteria</taxon>
        <taxon>Pseudomonadati</taxon>
        <taxon>Pseudomonadota</taxon>
        <taxon>Alphaproteobacteria</taxon>
        <taxon>Rhodobacterales</taxon>
        <taxon>Paracoccaceae</taxon>
        <taxon>Thioclava</taxon>
    </lineage>
</organism>
<dbReference type="OrthoDB" id="7876207at2"/>
<sequence>MSHIIKKFVRSKRKGFRTFRRDETGSVVVEGIFSTLLLFGWMLASFQIYQAFNLRSDATRSTYMIADMISRQQTEIGPKYVNGLKKVFNYLTNADTDNQTWLRVTLFKCKAEDDDQPGAYCDGVNRKFTLVKDTTDKVTASYATPGANDITLAQPYTQAGLDAVADRLPVMAAGDMAVITETIYRFKPFLNISDTSLTQTTTDKNGNTHVGTLVQKQGLYTGLPFATFVVTRPRETRLVWNTDD</sequence>
<dbReference type="RefSeq" id="WP_038132166.1">
    <property type="nucleotide sequence ID" value="NZ_AUNB01000051.1"/>
</dbReference>
<feature type="transmembrane region" description="Helical" evidence="1">
    <location>
        <begin position="27"/>
        <end position="49"/>
    </location>
</feature>
<dbReference type="AlphaFoldDB" id="A0A074JG48"/>
<keyword evidence="3" id="KW-1185">Reference proteome</keyword>
<accession>A0A074JG48</accession>
<name>A0A074JG48_9RHOB</name>
<dbReference type="eggNOG" id="COG4961">
    <property type="taxonomic scope" value="Bacteria"/>
</dbReference>
<protein>
    <submittedName>
        <fullName evidence="2">Uncharacterized protein</fullName>
    </submittedName>
</protein>
<proteinExistence type="predicted"/>
<dbReference type="Proteomes" id="UP000027471">
    <property type="component" value="Unassembled WGS sequence"/>
</dbReference>
<evidence type="ECO:0000313" key="2">
    <source>
        <dbReference type="EMBL" id="KEO55484.1"/>
    </source>
</evidence>
<gene>
    <name evidence="2" type="ORF">DT23_05810</name>
</gene>
<reference evidence="2 3" key="1">
    <citation type="journal article" date="2015" name="Antonie Van Leeuwenhoek">
        <title>Thioclava indica sp. nov., isolated from surface seawater of the Indian Ocean.</title>
        <authorList>
            <person name="Liu Y."/>
            <person name="Lai Q."/>
            <person name="Du J."/>
            <person name="Xu H."/>
            <person name="Jiang L."/>
            <person name="Shao Z."/>
        </authorList>
    </citation>
    <scope>NUCLEOTIDE SEQUENCE [LARGE SCALE GENOMIC DNA]</scope>
    <source>
        <strain evidence="2 3">DT23-4</strain>
    </source>
</reference>
<comment type="caution">
    <text evidence="2">The sequence shown here is derived from an EMBL/GenBank/DDBJ whole genome shotgun (WGS) entry which is preliminary data.</text>
</comment>
<evidence type="ECO:0000256" key="1">
    <source>
        <dbReference type="SAM" id="Phobius"/>
    </source>
</evidence>
<keyword evidence="1" id="KW-0472">Membrane</keyword>
<keyword evidence="1" id="KW-0812">Transmembrane</keyword>
<dbReference type="EMBL" id="AUNB01000051">
    <property type="protein sequence ID" value="KEO55484.1"/>
    <property type="molecule type" value="Genomic_DNA"/>
</dbReference>
<keyword evidence="1" id="KW-1133">Transmembrane helix</keyword>
<dbReference type="STRING" id="1353528.DT23_05810"/>